<organism evidence="2 3">
    <name type="scientific">Hallerella succinigenes</name>
    <dbReference type="NCBI Taxonomy" id="1896222"/>
    <lineage>
        <taxon>Bacteria</taxon>
        <taxon>Pseudomonadati</taxon>
        <taxon>Fibrobacterota</taxon>
        <taxon>Fibrobacteria</taxon>
        <taxon>Fibrobacterales</taxon>
        <taxon>Fibrobacteraceae</taxon>
        <taxon>Hallerella</taxon>
    </lineage>
</organism>
<comment type="caution">
    <text evidence="2">The sequence shown here is derived from an EMBL/GenBank/DDBJ whole genome shotgun (WGS) entry which is preliminary data.</text>
</comment>
<evidence type="ECO:0000259" key="1">
    <source>
        <dbReference type="Pfam" id="PF13274"/>
    </source>
</evidence>
<evidence type="ECO:0000313" key="3">
    <source>
        <dbReference type="Proteomes" id="UP000231134"/>
    </source>
</evidence>
<dbReference type="OrthoDB" id="9813053at2"/>
<dbReference type="Proteomes" id="UP000231134">
    <property type="component" value="Unassembled WGS sequence"/>
</dbReference>
<protein>
    <submittedName>
        <fullName evidence="2">Uncharacterized protein DUF4065</fullName>
    </submittedName>
</protein>
<gene>
    <name evidence="2" type="ORF">BGX16_1358</name>
</gene>
<name>A0A2M9A6X7_9BACT</name>
<dbReference type="InterPro" id="IPR025272">
    <property type="entry name" value="SocA_Panacea"/>
</dbReference>
<evidence type="ECO:0000313" key="2">
    <source>
        <dbReference type="EMBL" id="PJJ41393.1"/>
    </source>
</evidence>
<sequence>MKTLEQIQKIENVILYVLQKFDDGVDYIKLFKIIYFAQRDYLCRFGKTLIPETFKARMHGPIPTLTDKVIKNVEDGVGDDFPDLKEFMESIKVIDQKVYALRKPNLDFIAKKERECLDKWFDYCKDRRSYDLSEESHDDVYHNVVARSKKDPQQDIMTNIDIAMSGHASDKMIEYIREKELLVAELA</sequence>
<dbReference type="Pfam" id="PF13274">
    <property type="entry name" value="SocA_Panacea"/>
    <property type="match status" value="1"/>
</dbReference>
<dbReference type="EMBL" id="PGEX01000001">
    <property type="protein sequence ID" value="PJJ41393.1"/>
    <property type="molecule type" value="Genomic_DNA"/>
</dbReference>
<dbReference type="RefSeq" id="WP_100425363.1">
    <property type="nucleotide sequence ID" value="NZ_PGEX01000001.1"/>
</dbReference>
<accession>A0A2M9A6X7</accession>
<proteinExistence type="predicted"/>
<keyword evidence="3" id="KW-1185">Reference proteome</keyword>
<dbReference type="AlphaFoldDB" id="A0A2M9A6X7"/>
<feature type="domain" description="Antitoxin SocA-like Panacea" evidence="1">
    <location>
        <begin position="30"/>
        <end position="139"/>
    </location>
</feature>
<reference evidence="2 3" key="1">
    <citation type="submission" date="2017-11" db="EMBL/GenBank/DDBJ databases">
        <title>Animal gut microbial communities from fecal samples from Wisconsin, USA.</title>
        <authorList>
            <person name="Neumann A."/>
        </authorList>
    </citation>
    <scope>NUCLEOTIDE SEQUENCE [LARGE SCALE GENOMIC DNA]</scope>
    <source>
        <strain evidence="2 3">UWS3</strain>
    </source>
</reference>